<keyword evidence="2" id="KW-0812">Transmembrane</keyword>
<sequence>MRLLAMVLACLIFAPPALALSDSDAPEARASILHRIDLAGRQRMLSQRIAMSACLVHAGAEPAVNAARADRAEALFDRTQRGLRAGDAELDLAPESQADVLEALTAVERLWPKMRETAMVVREGGPAAALALTRLRTQAGMLLKATNEVVTRMEDAYAQGLVAPELAGAVSLAGRQRMLIQKAMMQACFAASSGHGAALKAKVLATKSLFEHSLANLLIGDAAAGVIPVPTPEIDAQLVRIVRMWRWLGADLEALASGTDMGPDRLAQLARAAEVVLIVMNETVGLYAAL</sequence>
<gene>
    <name evidence="7" type="ORF">GCM10011534_05500</name>
</gene>
<evidence type="ECO:0000313" key="7">
    <source>
        <dbReference type="EMBL" id="GGL86445.1"/>
    </source>
</evidence>
<evidence type="ECO:0000259" key="6">
    <source>
        <dbReference type="Pfam" id="PF13675"/>
    </source>
</evidence>
<comment type="subcellular location">
    <subcellularLocation>
        <location evidence="1">Membrane</location>
        <topology evidence="1">Multi-pass membrane protein</topology>
    </subcellularLocation>
</comment>
<dbReference type="Pfam" id="PF13675">
    <property type="entry name" value="PilJ"/>
    <property type="match status" value="2"/>
</dbReference>
<comment type="caution">
    <text evidence="7">The sequence shown here is derived from an EMBL/GenBank/DDBJ whole genome shotgun (WGS) entry which is preliminary data.</text>
</comment>
<dbReference type="InterPro" id="IPR029095">
    <property type="entry name" value="NarX-like_N"/>
</dbReference>
<evidence type="ECO:0000256" key="5">
    <source>
        <dbReference type="SAM" id="SignalP"/>
    </source>
</evidence>
<accession>A0A917SM31</accession>
<reference evidence="7" key="2">
    <citation type="submission" date="2020-09" db="EMBL/GenBank/DDBJ databases">
        <authorList>
            <person name="Sun Q."/>
            <person name="Zhou Y."/>
        </authorList>
    </citation>
    <scope>NUCLEOTIDE SEQUENCE</scope>
    <source>
        <strain evidence="7">CGMCC 1.6293</strain>
    </source>
</reference>
<feature type="domain" description="NarX-like N-terminal" evidence="6">
    <location>
        <begin position="167"/>
        <end position="260"/>
    </location>
</feature>
<evidence type="ECO:0000256" key="4">
    <source>
        <dbReference type="ARBA" id="ARBA00023136"/>
    </source>
</evidence>
<keyword evidence="4" id="KW-0472">Membrane</keyword>
<organism evidence="7 8">
    <name type="scientific">Pseudooceanicola nanhaiensis</name>
    <dbReference type="NCBI Taxonomy" id="375761"/>
    <lineage>
        <taxon>Bacteria</taxon>
        <taxon>Pseudomonadati</taxon>
        <taxon>Pseudomonadota</taxon>
        <taxon>Alphaproteobacteria</taxon>
        <taxon>Rhodobacterales</taxon>
        <taxon>Paracoccaceae</taxon>
        <taxon>Pseudooceanicola</taxon>
    </lineage>
</organism>
<evidence type="ECO:0000256" key="1">
    <source>
        <dbReference type="ARBA" id="ARBA00004141"/>
    </source>
</evidence>
<protein>
    <recommendedName>
        <fullName evidence="6">NarX-like N-terminal domain-containing protein</fullName>
    </recommendedName>
</protein>
<dbReference type="GO" id="GO:0016020">
    <property type="term" value="C:membrane"/>
    <property type="evidence" value="ECO:0007669"/>
    <property type="project" value="UniProtKB-SubCell"/>
</dbReference>
<evidence type="ECO:0000313" key="8">
    <source>
        <dbReference type="Proteomes" id="UP000649829"/>
    </source>
</evidence>
<dbReference type="AlphaFoldDB" id="A0A917SM31"/>
<proteinExistence type="predicted"/>
<dbReference type="Proteomes" id="UP000649829">
    <property type="component" value="Unassembled WGS sequence"/>
</dbReference>
<dbReference type="RefSeq" id="WP_028285485.1">
    <property type="nucleotide sequence ID" value="NZ_BMLF01000001.1"/>
</dbReference>
<evidence type="ECO:0000256" key="2">
    <source>
        <dbReference type="ARBA" id="ARBA00022692"/>
    </source>
</evidence>
<feature type="signal peptide" evidence="5">
    <location>
        <begin position="1"/>
        <end position="19"/>
    </location>
</feature>
<keyword evidence="5" id="KW-0732">Signal</keyword>
<keyword evidence="8" id="KW-1185">Reference proteome</keyword>
<feature type="domain" description="NarX-like N-terminal" evidence="6">
    <location>
        <begin position="36"/>
        <end position="123"/>
    </location>
</feature>
<reference evidence="7" key="1">
    <citation type="journal article" date="2014" name="Int. J. Syst. Evol. Microbiol.">
        <title>Complete genome sequence of Corynebacterium casei LMG S-19264T (=DSM 44701T), isolated from a smear-ripened cheese.</title>
        <authorList>
            <consortium name="US DOE Joint Genome Institute (JGI-PGF)"/>
            <person name="Walter F."/>
            <person name="Albersmeier A."/>
            <person name="Kalinowski J."/>
            <person name="Ruckert C."/>
        </authorList>
    </citation>
    <scope>NUCLEOTIDE SEQUENCE</scope>
    <source>
        <strain evidence="7">CGMCC 1.6293</strain>
    </source>
</reference>
<keyword evidence="3" id="KW-1133">Transmembrane helix</keyword>
<name>A0A917SM31_9RHOB</name>
<feature type="chain" id="PRO_5037851595" description="NarX-like N-terminal domain-containing protein" evidence="5">
    <location>
        <begin position="20"/>
        <end position="290"/>
    </location>
</feature>
<evidence type="ECO:0000256" key="3">
    <source>
        <dbReference type="ARBA" id="ARBA00022989"/>
    </source>
</evidence>
<dbReference type="EMBL" id="BMLF01000001">
    <property type="protein sequence ID" value="GGL86445.1"/>
    <property type="molecule type" value="Genomic_DNA"/>
</dbReference>